<gene>
    <name evidence="1" type="ORF">OYT1_ch1087</name>
</gene>
<dbReference type="Proteomes" id="UP000033070">
    <property type="component" value="Chromosome"/>
</dbReference>
<sequence>MDLLDFEQAELYFDEPLAPEISDLIVLAAANYGSEKAESMLLRASFLAPRHLTVLVALYRYYFYQHRLEDALLVAESTLAVAGERLEFPDTWAYLCEANVGAGVMRSMGMVRFYLMVLKATGYIHLRLGNLATGQAMLEKLVELDSHDRIGGKALLEVVYQSTVNDETKERGRKWTN</sequence>
<dbReference type="RefSeq" id="WP_062627627.1">
    <property type="nucleotide sequence ID" value="NZ_AP018738.1"/>
</dbReference>
<protein>
    <recommendedName>
        <fullName evidence="3">Tetratricopeptide repeat protein</fullName>
    </recommendedName>
</protein>
<accession>A0A2Z6GB24</accession>
<dbReference type="KEGG" id="fam:OYT1_ch1087"/>
<dbReference type="OrthoDB" id="9812003at2"/>
<name>A0A2Z6GB24_9PROT</name>
<proteinExistence type="predicted"/>
<dbReference type="EMBL" id="AP018738">
    <property type="protein sequence ID" value="BBE50647.1"/>
    <property type="molecule type" value="Genomic_DNA"/>
</dbReference>
<evidence type="ECO:0000313" key="1">
    <source>
        <dbReference type="EMBL" id="BBE50647.1"/>
    </source>
</evidence>
<dbReference type="STRING" id="1188319.OYT1_02527"/>
<dbReference type="AlphaFoldDB" id="A0A2Z6GB24"/>
<evidence type="ECO:0000313" key="2">
    <source>
        <dbReference type="Proteomes" id="UP000033070"/>
    </source>
</evidence>
<keyword evidence="2" id="KW-1185">Reference proteome</keyword>
<evidence type="ECO:0008006" key="3">
    <source>
        <dbReference type="Google" id="ProtNLM"/>
    </source>
</evidence>
<organism evidence="1 2">
    <name type="scientific">Ferriphaselus amnicola</name>
    <dbReference type="NCBI Taxonomy" id="1188319"/>
    <lineage>
        <taxon>Bacteria</taxon>
        <taxon>Pseudomonadati</taxon>
        <taxon>Pseudomonadota</taxon>
        <taxon>Betaproteobacteria</taxon>
        <taxon>Nitrosomonadales</taxon>
        <taxon>Gallionellaceae</taxon>
        <taxon>Ferriphaselus</taxon>
    </lineage>
</organism>
<reference evidence="1 2" key="1">
    <citation type="submission" date="2018-06" db="EMBL/GenBank/DDBJ databases">
        <title>OYT1 Genome Sequencing.</title>
        <authorList>
            <person name="Kato S."/>
            <person name="Itoh T."/>
            <person name="Ohkuma M."/>
        </authorList>
    </citation>
    <scope>NUCLEOTIDE SEQUENCE [LARGE SCALE GENOMIC DNA]</scope>
    <source>
        <strain evidence="1 2">OYT1</strain>
    </source>
</reference>